<dbReference type="Gene3D" id="3.30.930.10">
    <property type="entry name" value="Bira Bifunctional Protein, Domain 2"/>
    <property type="match status" value="1"/>
</dbReference>
<dbReference type="CDD" id="cd00673">
    <property type="entry name" value="AlaRS_core"/>
    <property type="match status" value="1"/>
</dbReference>
<dbReference type="SUPFAM" id="SSF55681">
    <property type="entry name" value="Class II aaRS and biotin synthetases"/>
    <property type="match status" value="1"/>
</dbReference>
<evidence type="ECO:0000256" key="6">
    <source>
        <dbReference type="ARBA" id="ARBA00022840"/>
    </source>
</evidence>
<evidence type="ECO:0000256" key="2">
    <source>
        <dbReference type="ARBA" id="ARBA00013168"/>
    </source>
</evidence>
<dbReference type="Gene3D" id="3.30.980.10">
    <property type="entry name" value="Threonyl-trna Synthetase, Chain A, domain 2"/>
    <property type="match status" value="1"/>
</dbReference>
<keyword evidence="3" id="KW-0820">tRNA-binding</keyword>
<dbReference type="InterPro" id="IPR018165">
    <property type="entry name" value="Ala-tRNA-synth_IIc_core"/>
</dbReference>
<gene>
    <name evidence="11" type="ORF">A3A44_01890</name>
</gene>
<evidence type="ECO:0000256" key="1">
    <source>
        <dbReference type="ARBA" id="ARBA00008226"/>
    </source>
</evidence>
<dbReference type="AlphaFoldDB" id="A0A1G2LB40"/>
<sequence>MDSATIRKKFLEFFSKRGHAIVPSSSLIPDDPSVLLTTAGMQQFKPYYTGEADPLSVFKDAAGKPTKNTASIQKSFRTSDIYEVGDDTHLTFFEMLGNFSFGYKPGEPVSPRGGYGKREAIRFAHEFITREMGLAISYVSIFRGSDVIAIPKDEESRAIWQELGVSDSDIREEGMEDVFWGPTGSSGPCGPTTEIYCKNAAGEDIEIWNIVFNQFFYPGSREELLGGASGKTLEPLKTFGVDTGMGLERLAMVSQNASNIFETDLFTPFRIFLAGAVGREEEMRIIADHTRAATFLISDGVRPSNKGAGYILRRLIRRVIVQLRRLGFSQELLLSLAERVADQYGYFYDELRGNHAAIKHELGDEIEKFSHTLKVGMKEFFIRFPDLQAQRVVPGQSLIPHQIKRISGDDAFYFQQSYGLTLDIIRDLARRGGHIVEVNECEFEQAIKRHQEISRAGVEKKFGGHGLLLDTGELKAGSEEELKIVTRLHTATHLLNAALHQVLGDSVEQRGSDITAARTRFDFLFPRKLTPEEIQKIEELVNDAIEKDLPVSIRELPLAEAKKSGALFFSKGHYPERVKVYTIGNDAEPFSKELCGGPHVARTGAIGRFRILKEESSSAGVRRIRATVEG</sequence>
<dbReference type="GO" id="GO:0004813">
    <property type="term" value="F:alanine-tRNA ligase activity"/>
    <property type="evidence" value="ECO:0007669"/>
    <property type="project" value="UniProtKB-EC"/>
</dbReference>
<dbReference type="Gene3D" id="3.30.54.20">
    <property type="match status" value="1"/>
</dbReference>
<proteinExistence type="inferred from homology"/>
<evidence type="ECO:0000313" key="11">
    <source>
        <dbReference type="EMBL" id="OHA08774.1"/>
    </source>
</evidence>
<keyword evidence="7" id="KW-0694">RNA-binding</keyword>
<dbReference type="PRINTS" id="PR00980">
    <property type="entry name" value="TRNASYNTHALA"/>
</dbReference>
<dbReference type="InterPro" id="IPR018162">
    <property type="entry name" value="Ala-tRNA-ligase_IIc_anticod-bd"/>
</dbReference>
<evidence type="ECO:0000256" key="3">
    <source>
        <dbReference type="ARBA" id="ARBA00022555"/>
    </source>
</evidence>
<keyword evidence="5" id="KW-0547">Nucleotide-binding</keyword>
<organism evidence="11 12">
    <name type="scientific">Candidatus Sungbacteria bacterium RIFCSPLOWO2_01_FULL_60_25</name>
    <dbReference type="NCBI Taxonomy" id="1802281"/>
    <lineage>
        <taxon>Bacteria</taxon>
        <taxon>Candidatus Sungiibacteriota</taxon>
    </lineage>
</organism>
<accession>A0A1G2LB40</accession>
<keyword evidence="9" id="KW-0030">Aminoacyl-tRNA synthetase</keyword>
<dbReference type="InterPro" id="IPR018163">
    <property type="entry name" value="Thr/Ala-tRNA-synth_IIc_edit"/>
</dbReference>
<dbReference type="SUPFAM" id="SSF101353">
    <property type="entry name" value="Putative anticodon-binding domain of alanyl-tRNA synthetase (AlaRS)"/>
    <property type="match status" value="1"/>
</dbReference>
<protein>
    <recommendedName>
        <fullName evidence="2">alanine--tRNA ligase</fullName>
        <ecNumber evidence="2">6.1.1.7</ecNumber>
    </recommendedName>
</protein>
<dbReference type="SMART" id="SM00863">
    <property type="entry name" value="tRNA_SAD"/>
    <property type="match status" value="1"/>
</dbReference>
<evidence type="ECO:0000256" key="9">
    <source>
        <dbReference type="ARBA" id="ARBA00023146"/>
    </source>
</evidence>
<keyword evidence="6" id="KW-0067">ATP-binding</keyword>
<dbReference type="InterPro" id="IPR012947">
    <property type="entry name" value="tRNA_SAD"/>
</dbReference>
<dbReference type="InterPro" id="IPR018164">
    <property type="entry name" value="Ala-tRNA-synth_IIc_N"/>
</dbReference>
<dbReference type="InterPro" id="IPR002318">
    <property type="entry name" value="Ala-tRNA-lgiase_IIc"/>
</dbReference>
<dbReference type="FunFam" id="3.30.980.10:FF:000004">
    <property type="entry name" value="Alanine--tRNA ligase, cytoplasmic"/>
    <property type="match status" value="1"/>
</dbReference>
<dbReference type="InterPro" id="IPR045864">
    <property type="entry name" value="aa-tRNA-synth_II/BPL/LPL"/>
</dbReference>
<evidence type="ECO:0000313" key="12">
    <source>
        <dbReference type="Proteomes" id="UP000178977"/>
    </source>
</evidence>
<dbReference type="EC" id="6.1.1.7" evidence="2"/>
<dbReference type="GO" id="GO:0005737">
    <property type="term" value="C:cytoplasm"/>
    <property type="evidence" value="ECO:0007669"/>
    <property type="project" value="InterPro"/>
</dbReference>
<dbReference type="PANTHER" id="PTHR11777:SF9">
    <property type="entry name" value="ALANINE--TRNA LIGASE, CYTOPLASMIC"/>
    <property type="match status" value="1"/>
</dbReference>
<dbReference type="Pfam" id="PF07973">
    <property type="entry name" value="tRNA_SAD"/>
    <property type="match status" value="1"/>
</dbReference>
<keyword evidence="4" id="KW-0436">Ligase</keyword>
<dbReference type="GO" id="GO:0002161">
    <property type="term" value="F:aminoacyl-tRNA deacylase activity"/>
    <property type="evidence" value="ECO:0007669"/>
    <property type="project" value="TreeGrafter"/>
</dbReference>
<comment type="similarity">
    <text evidence="1">Belongs to the class-II aminoacyl-tRNA synthetase family.</text>
</comment>
<comment type="caution">
    <text evidence="11">The sequence shown here is derived from an EMBL/GenBank/DDBJ whole genome shotgun (WGS) entry which is preliminary data.</text>
</comment>
<evidence type="ECO:0000256" key="7">
    <source>
        <dbReference type="ARBA" id="ARBA00022884"/>
    </source>
</evidence>
<dbReference type="EMBL" id="MHQT01000035">
    <property type="protein sequence ID" value="OHA08774.1"/>
    <property type="molecule type" value="Genomic_DNA"/>
</dbReference>
<dbReference type="GO" id="GO:0005524">
    <property type="term" value="F:ATP binding"/>
    <property type="evidence" value="ECO:0007669"/>
    <property type="project" value="UniProtKB-KW"/>
</dbReference>
<evidence type="ECO:0000256" key="8">
    <source>
        <dbReference type="ARBA" id="ARBA00022917"/>
    </source>
</evidence>
<evidence type="ECO:0000259" key="10">
    <source>
        <dbReference type="PROSITE" id="PS50860"/>
    </source>
</evidence>
<dbReference type="GO" id="GO:0006419">
    <property type="term" value="P:alanyl-tRNA aminoacylation"/>
    <property type="evidence" value="ECO:0007669"/>
    <property type="project" value="InterPro"/>
</dbReference>
<dbReference type="PROSITE" id="PS50860">
    <property type="entry name" value="AA_TRNA_LIGASE_II_ALA"/>
    <property type="match status" value="1"/>
</dbReference>
<dbReference type="STRING" id="1802281.A3A44_01890"/>
<dbReference type="Pfam" id="PF01411">
    <property type="entry name" value="tRNA-synt_2c"/>
    <property type="match status" value="1"/>
</dbReference>
<dbReference type="Proteomes" id="UP000178977">
    <property type="component" value="Unassembled WGS sequence"/>
</dbReference>
<keyword evidence="8" id="KW-0648">Protein biosynthesis</keyword>
<dbReference type="GO" id="GO:0000049">
    <property type="term" value="F:tRNA binding"/>
    <property type="evidence" value="ECO:0007669"/>
    <property type="project" value="UniProtKB-KW"/>
</dbReference>
<feature type="domain" description="Alanyl-transfer RNA synthetases family profile" evidence="10">
    <location>
        <begin position="1"/>
        <end position="630"/>
    </location>
</feature>
<dbReference type="PANTHER" id="PTHR11777">
    <property type="entry name" value="ALANYL-TRNA SYNTHETASE"/>
    <property type="match status" value="1"/>
</dbReference>
<name>A0A1G2LB40_9BACT</name>
<dbReference type="SUPFAM" id="SSF55186">
    <property type="entry name" value="ThrRS/AlaRS common domain"/>
    <property type="match status" value="1"/>
</dbReference>
<reference evidence="11 12" key="1">
    <citation type="journal article" date="2016" name="Nat. Commun.">
        <title>Thousands of microbial genomes shed light on interconnected biogeochemical processes in an aquifer system.</title>
        <authorList>
            <person name="Anantharaman K."/>
            <person name="Brown C.T."/>
            <person name="Hug L.A."/>
            <person name="Sharon I."/>
            <person name="Castelle C.J."/>
            <person name="Probst A.J."/>
            <person name="Thomas B.C."/>
            <person name="Singh A."/>
            <person name="Wilkins M.J."/>
            <person name="Karaoz U."/>
            <person name="Brodie E.L."/>
            <person name="Williams K.H."/>
            <person name="Hubbard S.S."/>
            <person name="Banfield J.F."/>
        </authorList>
    </citation>
    <scope>NUCLEOTIDE SEQUENCE [LARGE SCALE GENOMIC DNA]</scope>
</reference>
<evidence type="ECO:0000256" key="4">
    <source>
        <dbReference type="ARBA" id="ARBA00022598"/>
    </source>
</evidence>
<dbReference type="InterPro" id="IPR050058">
    <property type="entry name" value="Ala-tRNA_ligase"/>
</dbReference>
<evidence type="ECO:0000256" key="5">
    <source>
        <dbReference type="ARBA" id="ARBA00022741"/>
    </source>
</evidence>